<feature type="domain" description="Water stress and hypersensitive response" evidence="2">
    <location>
        <begin position="41"/>
        <end position="160"/>
    </location>
</feature>
<dbReference type="Proteomes" id="UP001241110">
    <property type="component" value="Unassembled WGS sequence"/>
</dbReference>
<evidence type="ECO:0000259" key="2">
    <source>
        <dbReference type="SMART" id="SM00769"/>
    </source>
</evidence>
<sequence length="309" mass="35403">MKRTGWIVLVLILVLAGGYLVFRWQQRSQKDPEATFIKPRIEMAGMQILHIDKDYTKGNMKILIHNPAPVGFEADSLAYQLYIAGIKVVQSSYPKHVDINSNDSSLITLPVTIKNEELIQTLKQLEQKGLDSTEYTAKANIYTDLPFLKKKPVELEVSKKLPLLRLPELKLVDADLDKLGFKQTKYSVRTEITNKNVFPFVLRNARFQMNLNGEKFTEGTMPEVVNIPAKGKETIEVPMSIKPNQLMETGIDLLKKNKKNTYLFVFEANLVDKEDNKMFDNSKLKMESSGDLRELIKNTREVIKENKKK</sequence>
<dbReference type="InterPro" id="IPR045043">
    <property type="entry name" value="Lea14-like"/>
</dbReference>
<proteinExistence type="inferred from homology"/>
<gene>
    <name evidence="3" type="ORF">QNI16_09870</name>
</gene>
<evidence type="ECO:0000256" key="1">
    <source>
        <dbReference type="ARBA" id="ARBA00005960"/>
    </source>
</evidence>
<accession>A0AAE3QQB8</accession>
<evidence type="ECO:0000313" key="4">
    <source>
        <dbReference type="Proteomes" id="UP001241110"/>
    </source>
</evidence>
<dbReference type="SMART" id="SM00769">
    <property type="entry name" value="WHy"/>
    <property type="match status" value="2"/>
</dbReference>
<dbReference type="RefSeq" id="WP_313977748.1">
    <property type="nucleotide sequence ID" value="NZ_JASJOS010000004.1"/>
</dbReference>
<feature type="domain" description="Water stress and hypersensitive response" evidence="2">
    <location>
        <begin position="169"/>
        <end position="291"/>
    </location>
</feature>
<dbReference type="Gene3D" id="2.60.40.1820">
    <property type="match status" value="2"/>
</dbReference>
<dbReference type="InterPro" id="IPR013990">
    <property type="entry name" value="WHy-dom"/>
</dbReference>
<dbReference type="GO" id="GO:0009269">
    <property type="term" value="P:response to desiccation"/>
    <property type="evidence" value="ECO:0007669"/>
    <property type="project" value="InterPro"/>
</dbReference>
<comment type="similarity">
    <text evidence="1">Belongs to the LEA type 2 family.</text>
</comment>
<dbReference type="SUPFAM" id="SSF117070">
    <property type="entry name" value="LEA14-like"/>
    <property type="match status" value="2"/>
</dbReference>
<dbReference type="PANTHER" id="PTHR31459:SF2">
    <property type="entry name" value="OS03G0843300 PROTEIN"/>
    <property type="match status" value="1"/>
</dbReference>
<comment type="caution">
    <text evidence="3">The sequence shown here is derived from an EMBL/GenBank/DDBJ whole genome shotgun (WGS) entry which is preliminary data.</text>
</comment>
<name>A0AAE3QQB8_9BACT</name>
<protein>
    <submittedName>
        <fullName evidence="3">LEA type 2 family protein</fullName>
    </submittedName>
</protein>
<dbReference type="InterPro" id="IPR004864">
    <property type="entry name" value="LEA_2"/>
</dbReference>
<dbReference type="Pfam" id="PF03168">
    <property type="entry name" value="LEA_2"/>
    <property type="match status" value="2"/>
</dbReference>
<dbReference type="EMBL" id="JASJOS010000004">
    <property type="protein sequence ID" value="MDJ1480788.1"/>
    <property type="molecule type" value="Genomic_DNA"/>
</dbReference>
<evidence type="ECO:0000313" key="3">
    <source>
        <dbReference type="EMBL" id="MDJ1480788.1"/>
    </source>
</evidence>
<dbReference type="AlphaFoldDB" id="A0AAE3QQB8"/>
<organism evidence="3 4">
    <name type="scientific">Xanthocytophaga flava</name>
    <dbReference type="NCBI Taxonomy" id="3048013"/>
    <lineage>
        <taxon>Bacteria</taxon>
        <taxon>Pseudomonadati</taxon>
        <taxon>Bacteroidota</taxon>
        <taxon>Cytophagia</taxon>
        <taxon>Cytophagales</taxon>
        <taxon>Rhodocytophagaceae</taxon>
        <taxon>Xanthocytophaga</taxon>
    </lineage>
</organism>
<reference evidence="3" key="1">
    <citation type="submission" date="2023-05" db="EMBL/GenBank/DDBJ databases">
        <authorList>
            <person name="Zhang X."/>
        </authorList>
    </citation>
    <scope>NUCLEOTIDE SEQUENCE</scope>
    <source>
        <strain evidence="3">YF14B1</strain>
    </source>
</reference>
<dbReference type="PANTHER" id="PTHR31459">
    <property type="match status" value="1"/>
</dbReference>